<dbReference type="RefSeq" id="WP_338392110.1">
    <property type="nucleotide sequence ID" value="NZ_AP025314.1"/>
</dbReference>
<feature type="domain" description="Outer membrane protein beta-barrel" evidence="2">
    <location>
        <begin position="23"/>
        <end position="171"/>
    </location>
</feature>
<sequence>MKRLCKILPVLFFALLATVTVKAQDVNFGVRGSASLVNFYGDDADDAKTKMGYQLGAFAEFKLSDAFAIQPELVFSKEGSKDDKADLPWNLSYINVPVMAKVYVTEGLNLQAGPQIGFLVGANVDGESKLGDVEVKDSFKSTNFSMNIGAGYDITEKIGVDLRYNFGLTKVGEEPEQGDAADTKSSNILLGVSFKF</sequence>
<protein>
    <recommendedName>
        <fullName evidence="2">Outer membrane protein beta-barrel domain-containing protein</fullName>
    </recommendedName>
</protein>
<feature type="chain" id="PRO_5043482298" description="Outer membrane protein beta-barrel domain-containing protein" evidence="1">
    <location>
        <begin position="24"/>
        <end position="196"/>
    </location>
</feature>
<keyword evidence="4" id="KW-1185">Reference proteome</keyword>
<dbReference type="Gene3D" id="2.40.160.20">
    <property type="match status" value="1"/>
</dbReference>
<keyword evidence="1" id="KW-0732">Signal</keyword>
<organism evidence="3 4">
    <name type="scientific">Fulvitalea axinellae</name>
    <dbReference type="NCBI Taxonomy" id="1182444"/>
    <lineage>
        <taxon>Bacteria</taxon>
        <taxon>Pseudomonadati</taxon>
        <taxon>Bacteroidota</taxon>
        <taxon>Cytophagia</taxon>
        <taxon>Cytophagales</taxon>
        <taxon>Persicobacteraceae</taxon>
        <taxon>Fulvitalea</taxon>
    </lineage>
</organism>
<dbReference type="InterPro" id="IPR025665">
    <property type="entry name" value="Beta-barrel_OMP_2"/>
</dbReference>
<dbReference type="KEGG" id="fax:FUAX_29970"/>
<gene>
    <name evidence="3" type="ORF">FUAX_29970</name>
</gene>
<feature type="signal peptide" evidence="1">
    <location>
        <begin position="1"/>
        <end position="23"/>
    </location>
</feature>
<dbReference type="InterPro" id="IPR011250">
    <property type="entry name" value="OMP/PagP_B-barrel"/>
</dbReference>
<dbReference type="AlphaFoldDB" id="A0AAU9CMI5"/>
<dbReference type="Proteomes" id="UP001348817">
    <property type="component" value="Chromosome"/>
</dbReference>
<dbReference type="Pfam" id="PF13568">
    <property type="entry name" value="OMP_b-brl_2"/>
    <property type="match status" value="1"/>
</dbReference>
<accession>A0AAU9CMI5</accession>
<evidence type="ECO:0000256" key="1">
    <source>
        <dbReference type="SAM" id="SignalP"/>
    </source>
</evidence>
<evidence type="ECO:0000313" key="3">
    <source>
        <dbReference type="EMBL" id="BDD10565.1"/>
    </source>
</evidence>
<name>A0AAU9CMI5_9BACT</name>
<dbReference type="SUPFAM" id="SSF56925">
    <property type="entry name" value="OMPA-like"/>
    <property type="match status" value="1"/>
</dbReference>
<evidence type="ECO:0000259" key="2">
    <source>
        <dbReference type="Pfam" id="PF13568"/>
    </source>
</evidence>
<proteinExistence type="predicted"/>
<reference evidence="3 4" key="1">
    <citation type="submission" date="2021-12" db="EMBL/GenBank/DDBJ databases">
        <title>Genome sequencing of bacteria with rrn-lacking chromosome and rrn-plasmid.</title>
        <authorList>
            <person name="Anda M."/>
            <person name="Iwasaki W."/>
        </authorList>
    </citation>
    <scope>NUCLEOTIDE SEQUENCE [LARGE SCALE GENOMIC DNA]</scope>
    <source>
        <strain evidence="3 4">DSM 100852</strain>
    </source>
</reference>
<dbReference type="EMBL" id="AP025314">
    <property type="protein sequence ID" value="BDD10565.1"/>
    <property type="molecule type" value="Genomic_DNA"/>
</dbReference>
<evidence type="ECO:0000313" key="4">
    <source>
        <dbReference type="Proteomes" id="UP001348817"/>
    </source>
</evidence>